<accession>A0ABD0JI42</accession>
<protein>
    <submittedName>
        <fullName evidence="1">Uncharacterized protein</fullName>
    </submittedName>
</protein>
<dbReference type="Proteomes" id="UP001519460">
    <property type="component" value="Unassembled WGS sequence"/>
</dbReference>
<dbReference type="AlphaFoldDB" id="A0ABD0JI42"/>
<gene>
    <name evidence="1" type="ORF">BaRGS_00034134</name>
</gene>
<sequence>ESIGLMKETQFSLRAWTNTESLGLDYESLAFKTGRVRFPRALVDSERVCCGGGVCGRHNLSLFG</sequence>
<organism evidence="1 2">
    <name type="scientific">Batillaria attramentaria</name>
    <dbReference type="NCBI Taxonomy" id="370345"/>
    <lineage>
        <taxon>Eukaryota</taxon>
        <taxon>Metazoa</taxon>
        <taxon>Spiralia</taxon>
        <taxon>Lophotrochozoa</taxon>
        <taxon>Mollusca</taxon>
        <taxon>Gastropoda</taxon>
        <taxon>Caenogastropoda</taxon>
        <taxon>Sorbeoconcha</taxon>
        <taxon>Cerithioidea</taxon>
        <taxon>Batillariidae</taxon>
        <taxon>Batillaria</taxon>
    </lineage>
</organism>
<feature type="non-terminal residue" evidence="1">
    <location>
        <position position="1"/>
    </location>
</feature>
<evidence type="ECO:0000313" key="2">
    <source>
        <dbReference type="Proteomes" id="UP001519460"/>
    </source>
</evidence>
<dbReference type="EMBL" id="JACVVK020000431">
    <property type="protein sequence ID" value="KAK7474605.1"/>
    <property type="molecule type" value="Genomic_DNA"/>
</dbReference>
<proteinExistence type="predicted"/>
<comment type="caution">
    <text evidence="1">The sequence shown here is derived from an EMBL/GenBank/DDBJ whole genome shotgun (WGS) entry which is preliminary data.</text>
</comment>
<evidence type="ECO:0000313" key="1">
    <source>
        <dbReference type="EMBL" id="KAK7474605.1"/>
    </source>
</evidence>
<keyword evidence="2" id="KW-1185">Reference proteome</keyword>
<name>A0ABD0JI42_9CAEN</name>
<reference evidence="1 2" key="1">
    <citation type="journal article" date="2023" name="Sci. Data">
        <title>Genome assembly of the Korean intertidal mud-creeper Batillaria attramentaria.</title>
        <authorList>
            <person name="Patra A.K."/>
            <person name="Ho P.T."/>
            <person name="Jun S."/>
            <person name="Lee S.J."/>
            <person name="Kim Y."/>
            <person name="Won Y.J."/>
        </authorList>
    </citation>
    <scope>NUCLEOTIDE SEQUENCE [LARGE SCALE GENOMIC DNA]</scope>
    <source>
        <strain evidence="1">Wonlab-2016</strain>
    </source>
</reference>